<evidence type="ECO:0000313" key="1">
    <source>
        <dbReference type="EMBL" id="KKL18057.1"/>
    </source>
</evidence>
<reference evidence="1" key="1">
    <citation type="journal article" date="2015" name="Nature">
        <title>Complex archaea that bridge the gap between prokaryotes and eukaryotes.</title>
        <authorList>
            <person name="Spang A."/>
            <person name="Saw J.H."/>
            <person name="Jorgensen S.L."/>
            <person name="Zaremba-Niedzwiedzka K."/>
            <person name="Martijn J."/>
            <person name="Lind A.E."/>
            <person name="van Eijk R."/>
            <person name="Schleper C."/>
            <person name="Guy L."/>
            <person name="Ettema T.J."/>
        </authorList>
    </citation>
    <scope>NUCLEOTIDE SEQUENCE</scope>
</reference>
<sequence>NLNKVLIEMQELGIIEYLDRMTIKIGKGF</sequence>
<protein>
    <submittedName>
        <fullName evidence="1">Uncharacterized protein</fullName>
    </submittedName>
</protein>
<dbReference type="EMBL" id="LAZR01039017">
    <property type="protein sequence ID" value="KKL18057.1"/>
    <property type="molecule type" value="Genomic_DNA"/>
</dbReference>
<dbReference type="AlphaFoldDB" id="A0A0F9BVS6"/>
<accession>A0A0F9BVS6</accession>
<feature type="non-terminal residue" evidence="1">
    <location>
        <position position="1"/>
    </location>
</feature>
<organism evidence="1">
    <name type="scientific">marine sediment metagenome</name>
    <dbReference type="NCBI Taxonomy" id="412755"/>
    <lineage>
        <taxon>unclassified sequences</taxon>
        <taxon>metagenomes</taxon>
        <taxon>ecological metagenomes</taxon>
    </lineage>
</organism>
<name>A0A0F9BVS6_9ZZZZ</name>
<comment type="caution">
    <text evidence="1">The sequence shown here is derived from an EMBL/GenBank/DDBJ whole genome shotgun (WGS) entry which is preliminary data.</text>
</comment>
<gene>
    <name evidence="1" type="ORF">LCGC14_2479350</name>
</gene>
<proteinExistence type="predicted"/>